<keyword evidence="5" id="KW-0862">Zinc</keyword>
<dbReference type="SUPFAM" id="SSF57667">
    <property type="entry name" value="beta-beta-alpha zinc fingers"/>
    <property type="match status" value="1"/>
</dbReference>
<dbReference type="EMBL" id="JBAWTH010000041">
    <property type="protein sequence ID" value="KAL2283646.1"/>
    <property type="molecule type" value="Genomic_DNA"/>
</dbReference>
<evidence type="ECO:0000256" key="1">
    <source>
        <dbReference type="ARBA" id="ARBA00004123"/>
    </source>
</evidence>
<evidence type="ECO:0000256" key="8">
    <source>
        <dbReference type="SAM" id="MobiDB-lite"/>
    </source>
</evidence>
<evidence type="ECO:0000256" key="6">
    <source>
        <dbReference type="ARBA" id="ARBA00023242"/>
    </source>
</evidence>
<dbReference type="Pfam" id="PF04082">
    <property type="entry name" value="Fungal_trans"/>
    <property type="match status" value="1"/>
</dbReference>
<evidence type="ECO:0000259" key="9">
    <source>
        <dbReference type="PROSITE" id="PS50157"/>
    </source>
</evidence>
<dbReference type="InterPro" id="IPR051059">
    <property type="entry name" value="VerF-like"/>
</dbReference>
<dbReference type="InterPro" id="IPR013087">
    <property type="entry name" value="Znf_C2H2_type"/>
</dbReference>
<dbReference type="EMBL" id="JBAWTH010000041">
    <property type="protein sequence ID" value="KAL2283649.1"/>
    <property type="molecule type" value="Genomic_DNA"/>
</dbReference>
<comment type="caution">
    <text evidence="10">The sequence shown here is derived from an EMBL/GenBank/DDBJ whole genome shotgun (WGS) entry which is preliminary data.</text>
</comment>
<name>A0ABR4EMI3_9PEZI</name>
<dbReference type="Proteomes" id="UP001600888">
    <property type="component" value="Unassembled WGS sequence"/>
</dbReference>
<feature type="compositionally biased region" description="Polar residues" evidence="8">
    <location>
        <begin position="102"/>
        <end position="111"/>
    </location>
</feature>
<dbReference type="EMBL" id="JBAWTH010000041">
    <property type="protein sequence ID" value="KAL2283650.1"/>
    <property type="molecule type" value="Genomic_DNA"/>
</dbReference>
<proteinExistence type="predicted"/>
<dbReference type="SMART" id="SM00355">
    <property type="entry name" value="ZnF_C2H2"/>
    <property type="match status" value="2"/>
</dbReference>
<dbReference type="InterPro" id="IPR036236">
    <property type="entry name" value="Znf_C2H2_sf"/>
</dbReference>
<keyword evidence="11" id="KW-1185">Reference proteome</keyword>
<dbReference type="InterPro" id="IPR007219">
    <property type="entry name" value="XnlR_reg_dom"/>
</dbReference>
<dbReference type="EMBL" id="JBAWTH010000041">
    <property type="protein sequence ID" value="KAL2283651.1"/>
    <property type="molecule type" value="Genomic_DNA"/>
</dbReference>
<evidence type="ECO:0000256" key="2">
    <source>
        <dbReference type="ARBA" id="ARBA00022723"/>
    </source>
</evidence>
<evidence type="ECO:0000256" key="4">
    <source>
        <dbReference type="ARBA" id="ARBA00022771"/>
    </source>
</evidence>
<dbReference type="PROSITE" id="PS50157">
    <property type="entry name" value="ZINC_FINGER_C2H2_2"/>
    <property type="match status" value="2"/>
</dbReference>
<dbReference type="PANTHER" id="PTHR40626">
    <property type="entry name" value="MIP31509P"/>
    <property type="match status" value="1"/>
</dbReference>
<feature type="compositionally biased region" description="Basic and acidic residues" evidence="8">
    <location>
        <begin position="458"/>
        <end position="471"/>
    </location>
</feature>
<dbReference type="Gene3D" id="3.30.160.60">
    <property type="entry name" value="Classic Zinc Finger"/>
    <property type="match status" value="2"/>
</dbReference>
<dbReference type="PANTHER" id="PTHR40626:SF10">
    <property type="entry name" value="C2H2-TYPE DOMAIN-CONTAINING PROTEIN"/>
    <property type="match status" value="1"/>
</dbReference>
<keyword evidence="4 7" id="KW-0863">Zinc-finger</keyword>
<keyword evidence="6" id="KW-0539">Nucleus</keyword>
<evidence type="ECO:0000256" key="5">
    <source>
        <dbReference type="ARBA" id="ARBA00022833"/>
    </source>
</evidence>
<evidence type="ECO:0000313" key="10">
    <source>
        <dbReference type="EMBL" id="KAL2283653.1"/>
    </source>
</evidence>
<feature type="compositionally biased region" description="Polar residues" evidence="8">
    <location>
        <begin position="439"/>
        <end position="457"/>
    </location>
</feature>
<gene>
    <name evidence="10" type="ORF">FJTKL_09713</name>
</gene>
<feature type="domain" description="C2H2-type" evidence="9">
    <location>
        <begin position="57"/>
        <end position="87"/>
    </location>
</feature>
<dbReference type="EMBL" id="JBAWTH010000041">
    <property type="protein sequence ID" value="KAL2283648.1"/>
    <property type="molecule type" value="Genomic_DNA"/>
</dbReference>
<feature type="region of interest" description="Disordered" evidence="8">
    <location>
        <begin position="85"/>
        <end position="118"/>
    </location>
</feature>
<protein>
    <recommendedName>
        <fullName evidence="9">C2H2-type domain-containing protein</fullName>
    </recommendedName>
</protein>
<evidence type="ECO:0000313" key="11">
    <source>
        <dbReference type="Proteomes" id="UP001600888"/>
    </source>
</evidence>
<dbReference type="Pfam" id="PF00096">
    <property type="entry name" value="zf-C2H2"/>
    <property type="match status" value="1"/>
</dbReference>
<evidence type="ECO:0000256" key="3">
    <source>
        <dbReference type="ARBA" id="ARBA00022737"/>
    </source>
</evidence>
<feature type="region of interest" description="Disordered" evidence="8">
    <location>
        <begin position="1"/>
        <end position="27"/>
    </location>
</feature>
<sequence length="913" mass="101468">MLSIQSVEGPSPARADDTGDMKQQKPKTLPCKYCNKWFRRVEHVQRHERTHTKEKPFSCNWDGCGKSFGRRDLLVRHEKLVHLSDGNKDVNGVSTQRRKSSAAGTQSSPTKSHGDTEMLGMQQTPTQTHFAPEAAMSAVVSSLPPDSRIAPRPAAACNLDLLSDAATHLASAGDVSSMQNMLPDMSQQQTPLGRVDGLPSYGDRSREQDPVVYSTPFPVTTAPYSVSSAPFPITSAPFPVTSATFPVTSNAQPNFEGYDLFMDDFGTQSHFLPAGVDTEQSFGGWRAGTSSFPSRFPSLAPEASTDGTGRLQDEVMRAPLWRISSNDHGVIKSRLDEFSSVLPNDFVFPSRHTLTRYLEGYISGFQEHLPFLHIPTLNPSEIAPELLLAIASVGAQYRFESHRGHALWYAAKAVALEQIRRRHSHEVHTLLPTPAAYSPHSTRASPSSGFRHSFNSVHSDRPMTQETHREPYSPNNPQSRLETIQALLLLFSVGLWGAKAILQDALSLQSQLALLIRDEGLNSNPTQIADWETWVRNEGSNRTKLIAYCYFNLCSVAYNSPPVLFTSEMNLYLPGPARLWRAESSWAWRDARQSVQYMELSLQDALSRLLHRPSQGALNDLTSLGNYVLIHALIQHIYLLKQTSFANTSPYDMHRGLKAEDVEEVTQALRVWQLGFEEHRMRITQSAQQMGSENFPGGPVSFDATALSRLAHIRLHTDLAPARALENREPYAAANIFNNLPQLPRGPRLNKAILQAVHALSMLVKAGINYIARTKSLEWSMQHSLCNLECAVLLAKWLMTMASMSPTEMQTAEEKSILASIRTIVDETEYAVPIDPSLAAQQPSRMDGSLNDSQKLRQLASAVLRIWAKTFKGEHIFELVKTMGHGLEIYSNILDKPRDQPSLGRMSSGSILE</sequence>
<dbReference type="EMBL" id="JBAWTH010000041">
    <property type="protein sequence ID" value="KAL2283653.1"/>
    <property type="molecule type" value="Genomic_DNA"/>
</dbReference>
<comment type="subcellular location">
    <subcellularLocation>
        <location evidence="1">Nucleus</location>
    </subcellularLocation>
</comment>
<dbReference type="EMBL" id="JBAWTH010000041">
    <property type="protein sequence ID" value="KAL2283647.1"/>
    <property type="molecule type" value="Genomic_DNA"/>
</dbReference>
<feature type="compositionally biased region" description="Basic and acidic residues" evidence="8">
    <location>
        <begin position="14"/>
        <end position="23"/>
    </location>
</feature>
<dbReference type="PROSITE" id="PS00028">
    <property type="entry name" value="ZINC_FINGER_C2H2_1"/>
    <property type="match status" value="2"/>
</dbReference>
<keyword evidence="3" id="KW-0677">Repeat</keyword>
<evidence type="ECO:0000256" key="7">
    <source>
        <dbReference type="PROSITE-ProRule" id="PRU00042"/>
    </source>
</evidence>
<feature type="domain" description="C2H2-type" evidence="9">
    <location>
        <begin position="29"/>
        <end position="56"/>
    </location>
</feature>
<dbReference type="EMBL" id="JBAWTH010000041">
    <property type="protein sequence ID" value="KAL2283652.1"/>
    <property type="molecule type" value="Genomic_DNA"/>
</dbReference>
<reference evidence="10 11" key="1">
    <citation type="submission" date="2024-03" db="EMBL/GenBank/DDBJ databases">
        <title>A high-quality draft genome sequence of Diaporthe vaccinii, a causative agent of upright dieback and viscid rot disease in cranberry plants.</title>
        <authorList>
            <person name="Sarrasin M."/>
            <person name="Lang B.F."/>
            <person name="Burger G."/>
        </authorList>
    </citation>
    <scope>NUCLEOTIDE SEQUENCE [LARGE SCALE GENOMIC DNA]</scope>
    <source>
        <strain evidence="10 11">IS7</strain>
    </source>
</reference>
<organism evidence="10 11">
    <name type="scientific">Diaporthe vaccinii</name>
    <dbReference type="NCBI Taxonomy" id="105482"/>
    <lineage>
        <taxon>Eukaryota</taxon>
        <taxon>Fungi</taxon>
        <taxon>Dikarya</taxon>
        <taxon>Ascomycota</taxon>
        <taxon>Pezizomycotina</taxon>
        <taxon>Sordariomycetes</taxon>
        <taxon>Sordariomycetidae</taxon>
        <taxon>Diaporthales</taxon>
        <taxon>Diaporthaceae</taxon>
        <taxon>Diaporthe</taxon>
        <taxon>Diaporthe eres species complex</taxon>
    </lineage>
</organism>
<keyword evidence="2" id="KW-0479">Metal-binding</keyword>
<feature type="region of interest" description="Disordered" evidence="8">
    <location>
        <begin position="433"/>
        <end position="477"/>
    </location>
</feature>
<accession>A0ABR4EMI3</accession>